<evidence type="ECO:0000256" key="1">
    <source>
        <dbReference type="ARBA" id="ARBA00004651"/>
    </source>
</evidence>
<keyword evidence="4 9" id="KW-0812">Transmembrane</keyword>
<name>A0A4Q0MI41_9HYPH</name>
<dbReference type="RefSeq" id="WP_128778125.1">
    <property type="nucleotide sequence ID" value="NZ_RYFI01000013.1"/>
</dbReference>
<reference evidence="11 12" key="1">
    <citation type="submission" date="2018-12" db="EMBL/GenBank/DDBJ databases">
        <title>bacterium Hansschlegelia zhihuaiae S113.</title>
        <authorList>
            <person name="He J."/>
        </authorList>
    </citation>
    <scope>NUCLEOTIDE SEQUENCE [LARGE SCALE GENOMIC DNA]</scope>
    <source>
        <strain evidence="11 12">S 113</strain>
    </source>
</reference>
<dbReference type="GO" id="GO:0015419">
    <property type="term" value="F:ABC-type sulfate transporter activity"/>
    <property type="evidence" value="ECO:0007669"/>
    <property type="project" value="InterPro"/>
</dbReference>
<dbReference type="InterPro" id="IPR011866">
    <property type="entry name" value="CysW_permease"/>
</dbReference>
<dbReference type="Proteomes" id="UP000289708">
    <property type="component" value="Unassembled WGS sequence"/>
</dbReference>
<protein>
    <submittedName>
        <fullName evidence="11">Sulfate ABC transporter permease subunit CysW</fullName>
    </submittedName>
</protein>
<accession>A0A4Q0MI41</accession>
<feature type="transmembrane region" description="Helical" evidence="9">
    <location>
        <begin position="63"/>
        <end position="86"/>
    </location>
</feature>
<dbReference type="SUPFAM" id="SSF161098">
    <property type="entry name" value="MetI-like"/>
    <property type="match status" value="1"/>
</dbReference>
<evidence type="ECO:0000256" key="7">
    <source>
        <dbReference type="ARBA" id="ARBA00023136"/>
    </source>
</evidence>
<keyword evidence="5 9" id="KW-1133">Transmembrane helix</keyword>
<dbReference type="Pfam" id="PF00528">
    <property type="entry name" value="BPD_transp_1"/>
    <property type="match status" value="1"/>
</dbReference>
<dbReference type="CDD" id="cd06261">
    <property type="entry name" value="TM_PBP2"/>
    <property type="match status" value="1"/>
</dbReference>
<comment type="subcellular location">
    <subcellularLocation>
        <location evidence="1">Cell membrane</location>
        <topology evidence="1">Multi-pass membrane protein</topology>
    </subcellularLocation>
</comment>
<evidence type="ECO:0000313" key="12">
    <source>
        <dbReference type="Proteomes" id="UP000289708"/>
    </source>
</evidence>
<keyword evidence="12" id="KW-1185">Reference proteome</keyword>
<dbReference type="PANTHER" id="PTHR30406">
    <property type="entry name" value="SULFATE TRANSPORT SYSTEM PERMEASE PROTEIN"/>
    <property type="match status" value="1"/>
</dbReference>
<dbReference type="PANTHER" id="PTHR30406:SF9">
    <property type="entry name" value="SULFATE TRANSPORT SYSTEM PERMEASE PROTEIN CYSW"/>
    <property type="match status" value="1"/>
</dbReference>
<evidence type="ECO:0000256" key="4">
    <source>
        <dbReference type="ARBA" id="ARBA00022692"/>
    </source>
</evidence>
<evidence type="ECO:0000256" key="5">
    <source>
        <dbReference type="ARBA" id="ARBA00022989"/>
    </source>
</evidence>
<evidence type="ECO:0000256" key="9">
    <source>
        <dbReference type="SAM" id="Phobius"/>
    </source>
</evidence>
<feature type="domain" description="ABC transmembrane type-1" evidence="10">
    <location>
        <begin position="63"/>
        <end position="264"/>
    </location>
</feature>
<sequence>MTASRRPRIGDGSLAKALILGLVLLTSALIIVGPLVVIFVEALKLGLETYARNLTAPDTAHAVWLTIATALLAVPINTAFGIAAAYAIAKFEFRGKNLLIALVELPFSISPIVAGVAYLFVYGAQGWFGPILQANGIKIMFAYPAIVLASLFVTAPFVAREILPLMQAQGSQEEEAALSLGASGWRTLWSVTLPNIRWALLYGVLLTNARVMGEFGAVSVVSGSIRGVTNTLPLQIELLYQDYNAAGAFAAATVLAGIALLTIIGKLVVERMDPGAARGGAG</sequence>
<dbReference type="InterPro" id="IPR000515">
    <property type="entry name" value="MetI-like"/>
</dbReference>
<evidence type="ECO:0000256" key="2">
    <source>
        <dbReference type="ARBA" id="ARBA00011779"/>
    </source>
</evidence>
<dbReference type="OrthoDB" id="9774448at2"/>
<comment type="function">
    <text evidence="8">Part of the ABC transporter complex CysAWTP (TC 3.A.1.6.1) involved in sulfate/thiosulfate import. Probably responsible for the translocation of the substrate across the membrane.</text>
</comment>
<feature type="transmembrane region" description="Helical" evidence="9">
    <location>
        <begin position="98"/>
        <end position="121"/>
    </location>
</feature>
<proteinExistence type="predicted"/>
<feature type="transmembrane region" description="Helical" evidence="9">
    <location>
        <begin position="245"/>
        <end position="269"/>
    </location>
</feature>
<gene>
    <name evidence="11" type="primary">cysW</name>
    <name evidence="11" type="ORF">EK403_14140</name>
</gene>
<dbReference type="InterPro" id="IPR035906">
    <property type="entry name" value="MetI-like_sf"/>
</dbReference>
<dbReference type="InterPro" id="IPR005667">
    <property type="entry name" value="Sulph_transpt2"/>
</dbReference>
<dbReference type="PROSITE" id="PS50928">
    <property type="entry name" value="ABC_TM1"/>
    <property type="match status" value="1"/>
</dbReference>
<evidence type="ECO:0000256" key="6">
    <source>
        <dbReference type="ARBA" id="ARBA00023032"/>
    </source>
</evidence>
<comment type="subunit">
    <text evidence="2">The complex is composed of two ATP-binding proteins (CysA), two transmembrane proteins (CysT and CysW) and a solute-binding protein (CysP).</text>
</comment>
<keyword evidence="3" id="KW-0813">Transport</keyword>
<dbReference type="NCBIfam" id="TIGR02140">
    <property type="entry name" value="permease_CysW"/>
    <property type="match status" value="1"/>
</dbReference>
<organism evidence="11 12">
    <name type="scientific">Hansschlegelia zhihuaiae</name>
    <dbReference type="NCBI Taxonomy" id="405005"/>
    <lineage>
        <taxon>Bacteria</taxon>
        <taxon>Pseudomonadati</taxon>
        <taxon>Pseudomonadota</taxon>
        <taxon>Alphaproteobacteria</taxon>
        <taxon>Hyphomicrobiales</taxon>
        <taxon>Methylopilaceae</taxon>
        <taxon>Hansschlegelia</taxon>
    </lineage>
</organism>
<evidence type="ECO:0000256" key="8">
    <source>
        <dbReference type="ARBA" id="ARBA00025323"/>
    </source>
</evidence>
<feature type="transmembrane region" description="Helical" evidence="9">
    <location>
        <begin position="141"/>
        <end position="159"/>
    </location>
</feature>
<dbReference type="GO" id="GO:0005886">
    <property type="term" value="C:plasma membrane"/>
    <property type="evidence" value="ECO:0007669"/>
    <property type="project" value="UniProtKB-SubCell"/>
</dbReference>
<dbReference type="Gene3D" id="1.10.3720.10">
    <property type="entry name" value="MetI-like"/>
    <property type="match status" value="1"/>
</dbReference>
<evidence type="ECO:0000259" key="10">
    <source>
        <dbReference type="PROSITE" id="PS50928"/>
    </source>
</evidence>
<dbReference type="NCBIfam" id="TIGR00969">
    <property type="entry name" value="3a0106s02"/>
    <property type="match status" value="1"/>
</dbReference>
<evidence type="ECO:0000256" key="3">
    <source>
        <dbReference type="ARBA" id="ARBA00022448"/>
    </source>
</evidence>
<keyword evidence="6" id="KW-0764">Sulfate transport</keyword>
<evidence type="ECO:0000313" key="11">
    <source>
        <dbReference type="EMBL" id="RXF72699.1"/>
    </source>
</evidence>
<dbReference type="EMBL" id="RYFI01000013">
    <property type="protein sequence ID" value="RXF72699.1"/>
    <property type="molecule type" value="Genomic_DNA"/>
</dbReference>
<keyword evidence="7 9" id="KW-0472">Membrane</keyword>
<dbReference type="AlphaFoldDB" id="A0A4Q0MI41"/>
<feature type="transmembrane region" description="Helical" evidence="9">
    <location>
        <begin position="20"/>
        <end position="43"/>
    </location>
</feature>
<comment type="caution">
    <text evidence="11">The sequence shown here is derived from an EMBL/GenBank/DDBJ whole genome shotgun (WGS) entry which is preliminary data.</text>
</comment>